<comment type="caution">
    <text evidence="2">The sequence shown here is derived from an EMBL/GenBank/DDBJ whole genome shotgun (WGS) entry which is preliminary data.</text>
</comment>
<dbReference type="SMART" id="SM00460">
    <property type="entry name" value="TGc"/>
    <property type="match status" value="1"/>
</dbReference>
<dbReference type="GO" id="GO:0008233">
    <property type="term" value="F:peptidase activity"/>
    <property type="evidence" value="ECO:0007669"/>
    <property type="project" value="UniProtKB-KW"/>
</dbReference>
<organism evidence="2 3">
    <name type="scientific">Nocardioides kongjuensis</name>
    <dbReference type="NCBI Taxonomy" id="349522"/>
    <lineage>
        <taxon>Bacteria</taxon>
        <taxon>Bacillati</taxon>
        <taxon>Actinomycetota</taxon>
        <taxon>Actinomycetes</taxon>
        <taxon>Propionibacteriales</taxon>
        <taxon>Nocardioidaceae</taxon>
        <taxon>Nocardioides</taxon>
    </lineage>
</organism>
<dbReference type="InterPro" id="IPR038765">
    <property type="entry name" value="Papain-like_cys_pep_sf"/>
</dbReference>
<dbReference type="SUPFAM" id="SSF54001">
    <property type="entry name" value="Cysteine proteinases"/>
    <property type="match status" value="1"/>
</dbReference>
<feature type="domain" description="Transglutaminase-like" evidence="1">
    <location>
        <begin position="167"/>
        <end position="234"/>
    </location>
</feature>
<protein>
    <submittedName>
        <fullName evidence="2">Transglutaminase-like putative cysteine protease</fullName>
    </submittedName>
</protein>
<evidence type="ECO:0000259" key="1">
    <source>
        <dbReference type="SMART" id="SM00460"/>
    </source>
</evidence>
<name>A0A852RGX3_9ACTN</name>
<dbReference type="PANTHER" id="PTHR33490:SF6">
    <property type="entry name" value="SLL1049 PROTEIN"/>
    <property type="match status" value="1"/>
</dbReference>
<evidence type="ECO:0000313" key="3">
    <source>
        <dbReference type="Proteomes" id="UP000582231"/>
    </source>
</evidence>
<dbReference type="PANTHER" id="PTHR33490">
    <property type="entry name" value="BLR5614 PROTEIN-RELATED"/>
    <property type="match status" value="1"/>
</dbReference>
<keyword evidence="3" id="KW-1185">Reference proteome</keyword>
<dbReference type="Pfam" id="PF08379">
    <property type="entry name" value="Bact_transglu_N"/>
    <property type="match status" value="1"/>
</dbReference>
<keyword evidence="2" id="KW-0645">Protease</keyword>
<dbReference type="InterPro" id="IPR013589">
    <property type="entry name" value="Bac_transglu_N"/>
</dbReference>
<accession>A0A852RGX3</accession>
<dbReference type="AlphaFoldDB" id="A0A852RGX3"/>
<evidence type="ECO:0000313" key="2">
    <source>
        <dbReference type="EMBL" id="NYD29958.1"/>
    </source>
</evidence>
<reference evidence="2 3" key="1">
    <citation type="submission" date="2020-07" db="EMBL/GenBank/DDBJ databases">
        <title>Sequencing the genomes of 1000 actinobacteria strains.</title>
        <authorList>
            <person name="Klenk H.-P."/>
        </authorList>
    </citation>
    <scope>NUCLEOTIDE SEQUENCE [LARGE SCALE GENOMIC DNA]</scope>
    <source>
        <strain evidence="2 3">DSM 19082</strain>
    </source>
</reference>
<dbReference type="GO" id="GO:0006508">
    <property type="term" value="P:proteolysis"/>
    <property type="evidence" value="ECO:0007669"/>
    <property type="project" value="UniProtKB-KW"/>
</dbReference>
<dbReference type="Gene3D" id="3.10.620.30">
    <property type="match status" value="1"/>
</dbReference>
<gene>
    <name evidence="2" type="ORF">BJ958_001504</name>
</gene>
<sequence length="279" mass="30402">MQLHIDHVTGFEYDGLVSASYNEARMTPQSAAHQTVTHSAVEVAPHPWAQSYRDYWGTMVTAFEVLAPHRELTVTATSVVRTEPAPVRAGAVATTWDDLAVGDDDLTEFLTLSDRVRPPEDLTGRTAALVADGATPADVAEEVFRLVHDEVEYRPGSTDVHAEAATAWRQRSGVCQDIAHLAIGALRAAGVPCRYVSGYLLPNPDPVVGEETHGESHAWLEWWADGWHAFDPTNDLPPGERHVVVAAGRDYADVRPLSGIYTGAGTSRMFVDVRITRLA</sequence>
<proteinExistence type="predicted"/>
<dbReference type="InterPro" id="IPR002931">
    <property type="entry name" value="Transglutaminase-like"/>
</dbReference>
<dbReference type="EMBL" id="JACCBF010000001">
    <property type="protein sequence ID" value="NYD29958.1"/>
    <property type="molecule type" value="Genomic_DNA"/>
</dbReference>
<dbReference type="Pfam" id="PF01841">
    <property type="entry name" value="Transglut_core"/>
    <property type="match status" value="1"/>
</dbReference>
<dbReference type="Proteomes" id="UP000582231">
    <property type="component" value="Unassembled WGS sequence"/>
</dbReference>
<keyword evidence="2" id="KW-0378">Hydrolase</keyword>
<dbReference type="RefSeq" id="WP_179726278.1">
    <property type="nucleotide sequence ID" value="NZ_BAABEF010000001.1"/>
</dbReference>